<evidence type="ECO:0000313" key="5">
    <source>
        <dbReference type="Proteomes" id="UP001549164"/>
    </source>
</evidence>
<keyword evidence="1 2" id="KW-0808">Transferase</keyword>
<evidence type="ECO:0000313" key="4">
    <source>
        <dbReference type="EMBL" id="MET3599699.1"/>
    </source>
</evidence>
<feature type="transmembrane region" description="Helical" evidence="3">
    <location>
        <begin position="122"/>
        <end position="140"/>
    </location>
</feature>
<dbReference type="EMBL" id="JBEPLY010000004">
    <property type="protein sequence ID" value="MET3599699.1"/>
    <property type="molecule type" value="Genomic_DNA"/>
</dbReference>
<feature type="transmembrane region" description="Helical" evidence="3">
    <location>
        <begin position="160"/>
        <end position="177"/>
    </location>
</feature>
<organism evidence="4 5">
    <name type="scientific">Martelella mangrovi</name>
    <dbReference type="NCBI Taxonomy" id="1397477"/>
    <lineage>
        <taxon>Bacteria</taxon>
        <taxon>Pseudomonadati</taxon>
        <taxon>Pseudomonadota</taxon>
        <taxon>Alphaproteobacteria</taxon>
        <taxon>Hyphomicrobiales</taxon>
        <taxon>Aurantimonadaceae</taxon>
        <taxon>Martelella</taxon>
    </lineage>
</organism>
<protein>
    <submittedName>
        <fullName evidence="4">Phosphatidylglycerophosphate synthase</fullName>
    </submittedName>
</protein>
<dbReference type="InterPro" id="IPR000462">
    <property type="entry name" value="CDP-OH_P_trans"/>
</dbReference>
<proteinExistence type="inferred from homology"/>
<reference evidence="4 5" key="1">
    <citation type="submission" date="2024-06" db="EMBL/GenBank/DDBJ databases">
        <title>Genomic Encyclopedia of Type Strains, Phase IV (KMG-IV): sequencing the most valuable type-strain genomes for metagenomic binning, comparative biology and taxonomic classification.</title>
        <authorList>
            <person name="Goeker M."/>
        </authorList>
    </citation>
    <scope>NUCLEOTIDE SEQUENCE [LARGE SCALE GENOMIC DNA]</scope>
    <source>
        <strain evidence="4 5">DSM 28102</strain>
    </source>
</reference>
<feature type="transmembrane region" description="Helical" evidence="3">
    <location>
        <begin position="97"/>
        <end position="116"/>
    </location>
</feature>
<dbReference type="PROSITE" id="PS00379">
    <property type="entry name" value="CDP_ALCOHOL_P_TRANSF"/>
    <property type="match status" value="1"/>
</dbReference>
<sequence>MSTLEPPSDRQTLPGMHMPAHGGATAAWRERHLLKNTLAALAAIYVVSIAAYLALAAHLAAGPGTVTTAALALLAILALVIRALPGHEHRRFGPANIITAIRASMVSFFGAAMIVGDVANGSVPPVVILLVVIALALDGIDGYLARRTRLQSAFGGRFDMEVDALLILLLSVSALLLGKAGGWVLAIGLMRYGFVLAQTVLPFLKAPLAPSFRRKLICVVQVAALCLILLPGIVPPASTAIAAIALALISYSFAADIIHLARQRFTTA</sequence>
<keyword evidence="3" id="KW-0472">Membrane</keyword>
<dbReference type="Proteomes" id="UP001549164">
    <property type="component" value="Unassembled WGS sequence"/>
</dbReference>
<dbReference type="InterPro" id="IPR048254">
    <property type="entry name" value="CDP_ALCOHOL_P_TRANSF_CS"/>
</dbReference>
<evidence type="ECO:0000256" key="2">
    <source>
        <dbReference type="RuleBase" id="RU003750"/>
    </source>
</evidence>
<dbReference type="RefSeq" id="WP_354433795.1">
    <property type="nucleotide sequence ID" value="NZ_JBEPLY010000004.1"/>
</dbReference>
<comment type="caution">
    <text evidence="4">The sequence shown here is derived from an EMBL/GenBank/DDBJ whole genome shotgun (WGS) entry which is preliminary data.</text>
</comment>
<accession>A0ABV2IAB2</accession>
<feature type="transmembrane region" description="Helical" evidence="3">
    <location>
        <begin position="183"/>
        <end position="204"/>
    </location>
</feature>
<comment type="similarity">
    <text evidence="2">Belongs to the CDP-alcohol phosphatidyltransferase class-I family.</text>
</comment>
<dbReference type="Pfam" id="PF01066">
    <property type="entry name" value="CDP-OH_P_transf"/>
    <property type="match status" value="1"/>
</dbReference>
<feature type="transmembrane region" description="Helical" evidence="3">
    <location>
        <begin position="38"/>
        <end position="60"/>
    </location>
</feature>
<dbReference type="Gene3D" id="1.20.120.1760">
    <property type="match status" value="1"/>
</dbReference>
<evidence type="ECO:0000256" key="3">
    <source>
        <dbReference type="SAM" id="Phobius"/>
    </source>
</evidence>
<keyword evidence="3" id="KW-0812">Transmembrane</keyword>
<keyword evidence="5" id="KW-1185">Reference proteome</keyword>
<name>A0ABV2IAB2_9HYPH</name>
<feature type="transmembrane region" description="Helical" evidence="3">
    <location>
        <begin position="240"/>
        <end position="261"/>
    </location>
</feature>
<dbReference type="InterPro" id="IPR043130">
    <property type="entry name" value="CDP-OH_PTrfase_TM_dom"/>
</dbReference>
<feature type="transmembrane region" description="Helical" evidence="3">
    <location>
        <begin position="216"/>
        <end position="234"/>
    </location>
</feature>
<evidence type="ECO:0000256" key="1">
    <source>
        <dbReference type="ARBA" id="ARBA00022679"/>
    </source>
</evidence>
<feature type="transmembrane region" description="Helical" evidence="3">
    <location>
        <begin position="66"/>
        <end position="85"/>
    </location>
</feature>
<keyword evidence="3" id="KW-1133">Transmembrane helix</keyword>
<gene>
    <name evidence="4" type="ORF">ABID12_001638</name>
</gene>